<dbReference type="Proteomes" id="UP001177003">
    <property type="component" value="Chromosome 1"/>
</dbReference>
<reference evidence="1" key="1">
    <citation type="submission" date="2023-04" db="EMBL/GenBank/DDBJ databases">
        <authorList>
            <person name="Vijverberg K."/>
            <person name="Xiong W."/>
            <person name="Schranz E."/>
        </authorList>
    </citation>
    <scope>NUCLEOTIDE SEQUENCE</scope>
</reference>
<evidence type="ECO:0000313" key="2">
    <source>
        <dbReference type="Proteomes" id="UP001177003"/>
    </source>
</evidence>
<gene>
    <name evidence="1" type="ORF">LSALG_LOCUS9734</name>
</gene>
<protein>
    <submittedName>
        <fullName evidence="1">Uncharacterized protein</fullName>
    </submittedName>
</protein>
<dbReference type="EMBL" id="OX465077">
    <property type="protein sequence ID" value="CAI9269354.1"/>
    <property type="molecule type" value="Genomic_DNA"/>
</dbReference>
<dbReference type="AlphaFoldDB" id="A0AA35Y6Q2"/>
<sequence length="266" mass="30777">MNEVVDIPSQYWLELVVAFDLQNTQDSQLDLPITPKAFRFRSFVKVTNSLLIDSGADHLLFSFYLKHIKSQYEMWSASRITVVKVIGPIKTDSFPYAKFKVVRGSSSQIDADIAAVLRKKLSVLPKDNPDGFDKMKLGKIQKNRWCVAFQLKERNDVDFQKVCFFLEDKHLYTTSSLEHILDSINKHMGNNKGDKKCFSDMIQWYIQVCKFLLGMSKRTEPARTGPNRTGTGNQLRLKSRTEPAQRFYRFPVPTGSCRVFKCWNRK</sequence>
<accession>A0AA35Y6Q2</accession>
<evidence type="ECO:0000313" key="1">
    <source>
        <dbReference type="EMBL" id="CAI9269354.1"/>
    </source>
</evidence>
<name>A0AA35Y6Q2_LACSI</name>
<proteinExistence type="predicted"/>
<keyword evidence="2" id="KW-1185">Reference proteome</keyword>
<organism evidence="1 2">
    <name type="scientific">Lactuca saligna</name>
    <name type="common">Willowleaf lettuce</name>
    <dbReference type="NCBI Taxonomy" id="75948"/>
    <lineage>
        <taxon>Eukaryota</taxon>
        <taxon>Viridiplantae</taxon>
        <taxon>Streptophyta</taxon>
        <taxon>Embryophyta</taxon>
        <taxon>Tracheophyta</taxon>
        <taxon>Spermatophyta</taxon>
        <taxon>Magnoliopsida</taxon>
        <taxon>eudicotyledons</taxon>
        <taxon>Gunneridae</taxon>
        <taxon>Pentapetalae</taxon>
        <taxon>asterids</taxon>
        <taxon>campanulids</taxon>
        <taxon>Asterales</taxon>
        <taxon>Asteraceae</taxon>
        <taxon>Cichorioideae</taxon>
        <taxon>Cichorieae</taxon>
        <taxon>Lactucinae</taxon>
        <taxon>Lactuca</taxon>
    </lineage>
</organism>